<evidence type="ECO:0000256" key="12">
    <source>
        <dbReference type="PIRNR" id="PIRNR000368"/>
    </source>
</evidence>
<dbReference type="InterPro" id="IPR013785">
    <property type="entry name" value="Aldolase_TIM"/>
</dbReference>
<dbReference type="SFLD" id="SFLDG01066">
    <property type="entry name" value="organic_radical-activating_enz"/>
    <property type="match status" value="1"/>
</dbReference>
<dbReference type="InterPro" id="IPR034457">
    <property type="entry name" value="Organic_radical-activating"/>
</dbReference>
<evidence type="ECO:0000256" key="4">
    <source>
        <dbReference type="ARBA" id="ARBA00014281"/>
    </source>
</evidence>
<gene>
    <name evidence="14" type="ORF">PPSC2_28080</name>
</gene>
<reference evidence="14 15" key="1">
    <citation type="journal article" date="2011" name="J. Bacteriol.">
        <title>Complete genome sequence of Paenibacillus polymyxa SC2, a strain of plant growth-promoting Rhizobacterium with broad-spectrum antimicrobial activity.</title>
        <authorList>
            <person name="Ma M."/>
            <person name="Wang C."/>
            <person name="Ding Y."/>
            <person name="Li L."/>
            <person name="Shen D."/>
            <person name="Jiang X."/>
            <person name="Guan D."/>
            <person name="Cao F."/>
            <person name="Chen H."/>
            <person name="Feng R."/>
            <person name="Wang X."/>
            <person name="Ge Y."/>
            <person name="Yao L."/>
            <person name="Bing X."/>
            <person name="Yang X."/>
            <person name="Li J."/>
            <person name="Du B."/>
        </authorList>
    </citation>
    <scope>NUCLEOTIDE SEQUENCE [LARGE SCALE GENOMIC DNA]</scope>
    <source>
        <strain evidence="14 15">SC2</strain>
        <plasmid evidence="15">pSC2</plasmid>
    </source>
</reference>
<dbReference type="PATRIC" id="fig|886882.15.peg.5953"/>
<keyword evidence="9" id="KW-0408">Iron</keyword>
<dbReference type="InterPro" id="IPR058240">
    <property type="entry name" value="rSAM_sf"/>
</dbReference>
<evidence type="ECO:0000313" key="14">
    <source>
        <dbReference type="EMBL" id="AKA44389.1"/>
    </source>
</evidence>
<evidence type="ECO:0000256" key="3">
    <source>
        <dbReference type="ARBA" id="ARBA00009777"/>
    </source>
</evidence>
<name>A0A0D5ZCU1_PAEPS</name>
<dbReference type="CDD" id="cd01335">
    <property type="entry name" value="Radical_SAM"/>
    <property type="match status" value="1"/>
</dbReference>
<evidence type="ECO:0000256" key="5">
    <source>
        <dbReference type="ARBA" id="ARBA00022485"/>
    </source>
</evidence>
<keyword evidence="14" id="KW-0614">Plasmid</keyword>
<dbReference type="PANTHER" id="PTHR30352:SF2">
    <property type="entry name" value="ANAEROBIC RIBONUCLEOSIDE-TRIPHOSPHATE REDUCTASE-ACTIVATING PROTEIN"/>
    <property type="match status" value="1"/>
</dbReference>
<keyword evidence="5" id="KW-0004">4Fe-4S</keyword>
<dbReference type="Pfam" id="PF13353">
    <property type="entry name" value="Fer4_12"/>
    <property type="match status" value="1"/>
</dbReference>
<dbReference type="RefSeq" id="WP_043886258.1">
    <property type="nucleotide sequence ID" value="NC_014628.2"/>
</dbReference>
<dbReference type="EMBL" id="CP002214">
    <property type="protein sequence ID" value="AKA44389.1"/>
    <property type="molecule type" value="Genomic_DNA"/>
</dbReference>
<dbReference type="InterPro" id="IPR001989">
    <property type="entry name" value="Radical_activat_CS"/>
</dbReference>
<dbReference type="Proteomes" id="UP000006868">
    <property type="component" value="Plasmid pSC2"/>
</dbReference>
<comment type="function">
    <text evidence="2 12">Activation of anaerobic ribonucleoside-triphosphate reductase under anaerobic conditions by generation of an organic free radical, using S-adenosylmethionine and reduced flavodoxin as cosubstrates to produce 5'-deoxy-adenosine.</text>
</comment>
<dbReference type="SUPFAM" id="SSF102114">
    <property type="entry name" value="Radical SAM enzymes"/>
    <property type="match status" value="1"/>
</dbReference>
<dbReference type="SFLD" id="SFLDS00029">
    <property type="entry name" value="Radical_SAM"/>
    <property type="match status" value="1"/>
</dbReference>
<evidence type="ECO:0000256" key="9">
    <source>
        <dbReference type="ARBA" id="ARBA00023004"/>
    </source>
</evidence>
<keyword evidence="10" id="KW-0411">Iron-sulfur</keyword>
<geneLocation type="plasmid" evidence="14 15">
    <name>pSC2</name>
</geneLocation>
<dbReference type="NCBIfam" id="TIGR02491">
    <property type="entry name" value="NrdG"/>
    <property type="match status" value="1"/>
</dbReference>
<dbReference type="EC" id="1.97.1.-" evidence="12"/>
<dbReference type="PROSITE" id="PS01087">
    <property type="entry name" value="RADICAL_ACTIVATING"/>
    <property type="match status" value="1"/>
</dbReference>
<comment type="catalytic activity">
    <reaction evidence="11">
        <text>glycyl-[protein] + reduced [flavodoxin] + S-adenosyl-L-methionine = glycin-2-yl radical-[protein] + semiquinone [flavodoxin] + 5'-deoxyadenosine + L-methionine + H(+)</text>
        <dbReference type="Rhea" id="RHEA:61976"/>
        <dbReference type="Rhea" id="RHEA-COMP:10622"/>
        <dbReference type="Rhea" id="RHEA-COMP:14480"/>
        <dbReference type="Rhea" id="RHEA-COMP:15993"/>
        <dbReference type="Rhea" id="RHEA-COMP:15994"/>
        <dbReference type="ChEBI" id="CHEBI:15378"/>
        <dbReference type="ChEBI" id="CHEBI:17319"/>
        <dbReference type="ChEBI" id="CHEBI:29947"/>
        <dbReference type="ChEBI" id="CHEBI:32722"/>
        <dbReference type="ChEBI" id="CHEBI:57618"/>
        <dbReference type="ChEBI" id="CHEBI:57844"/>
        <dbReference type="ChEBI" id="CHEBI:59789"/>
        <dbReference type="ChEBI" id="CHEBI:140311"/>
    </reaction>
</comment>
<evidence type="ECO:0000256" key="11">
    <source>
        <dbReference type="ARBA" id="ARBA00047365"/>
    </source>
</evidence>
<dbReference type="OrthoDB" id="9782387at2"/>
<dbReference type="SFLD" id="SFLDG01063">
    <property type="entry name" value="activating_enzymes__group_1"/>
    <property type="match status" value="1"/>
</dbReference>
<evidence type="ECO:0000256" key="2">
    <source>
        <dbReference type="ARBA" id="ARBA00003852"/>
    </source>
</evidence>
<accession>A0A0D5ZCU1</accession>
<feature type="domain" description="Radical SAM core" evidence="13">
    <location>
        <begin position="12"/>
        <end position="158"/>
    </location>
</feature>
<dbReference type="InterPro" id="IPR012837">
    <property type="entry name" value="NrdG"/>
</dbReference>
<comment type="similarity">
    <text evidence="3 12">Belongs to the organic radical-activating enzymes family.</text>
</comment>
<evidence type="ECO:0000256" key="10">
    <source>
        <dbReference type="ARBA" id="ARBA00023014"/>
    </source>
</evidence>
<dbReference type="PROSITE" id="PS51918">
    <property type="entry name" value="RADICAL_SAM"/>
    <property type="match status" value="1"/>
</dbReference>
<organism evidence="14 15">
    <name type="scientific">Paenibacillus polymyxa (strain SC2)</name>
    <name type="common">Bacillus polymyxa</name>
    <dbReference type="NCBI Taxonomy" id="886882"/>
    <lineage>
        <taxon>Bacteria</taxon>
        <taxon>Bacillati</taxon>
        <taxon>Bacillota</taxon>
        <taxon>Bacilli</taxon>
        <taxon>Bacillales</taxon>
        <taxon>Paenibacillaceae</taxon>
        <taxon>Paenibacillus</taxon>
    </lineage>
</organism>
<keyword evidence="7" id="KW-0479">Metal-binding</keyword>
<dbReference type="Gene3D" id="3.20.20.70">
    <property type="entry name" value="Aldolase class I"/>
    <property type="match status" value="1"/>
</dbReference>
<keyword evidence="6" id="KW-0949">S-adenosyl-L-methionine</keyword>
<evidence type="ECO:0000259" key="13">
    <source>
        <dbReference type="PROSITE" id="PS51918"/>
    </source>
</evidence>
<evidence type="ECO:0000256" key="7">
    <source>
        <dbReference type="ARBA" id="ARBA00022723"/>
    </source>
</evidence>
<dbReference type="eggNOG" id="COG0602">
    <property type="taxonomic scope" value="Bacteria"/>
</dbReference>
<dbReference type="GO" id="GO:0051539">
    <property type="term" value="F:4 iron, 4 sulfur cluster binding"/>
    <property type="evidence" value="ECO:0007669"/>
    <property type="project" value="UniProtKB-KW"/>
</dbReference>
<evidence type="ECO:0000256" key="1">
    <source>
        <dbReference type="ARBA" id="ARBA00001966"/>
    </source>
</evidence>
<dbReference type="KEGG" id="ppm:PPSC2_28080"/>
<dbReference type="GO" id="GO:0043365">
    <property type="term" value="F:[formate-C-acetyltransferase]-activating enzyme activity"/>
    <property type="evidence" value="ECO:0007669"/>
    <property type="project" value="InterPro"/>
</dbReference>
<dbReference type="GO" id="GO:0046872">
    <property type="term" value="F:metal ion binding"/>
    <property type="evidence" value="ECO:0007669"/>
    <property type="project" value="UniProtKB-KW"/>
</dbReference>
<dbReference type="PANTHER" id="PTHR30352">
    <property type="entry name" value="PYRUVATE FORMATE-LYASE-ACTIVATING ENZYME"/>
    <property type="match status" value="1"/>
</dbReference>
<evidence type="ECO:0000256" key="8">
    <source>
        <dbReference type="ARBA" id="ARBA00023002"/>
    </source>
</evidence>
<dbReference type="PIRSF" id="PIRSF000368">
    <property type="entry name" value="NrdG"/>
    <property type="match status" value="1"/>
</dbReference>
<keyword evidence="8 12" id="KW-0560">Oxidoreductase</keyword>
<proteinExistence type="inferred from homology"/>
<dbReference type="AlphaFoldDB" id="A0A0D5ZCU1"/>
<protein>
    <recommendedName>
        <fullName evidence="4 12">Anaerobic ribonucleoside-triphosphate reductase-activating protein</fullName>
        <ecNumber evidence="12">1.97.1.-</ecNumber>
    </recommendedName>
</protein>
<dbReference type="GO" id="GO:0004748">
    <property type="term" value="F:ribonucleoside-diphosphate reductase activity, thioredoxin disulfide as acceptor"/>
    <property type="evidence" value="ECO:0007669"/>
    <property type="project" value="TreeGrafter"/>
</dbReference>
<dbReference type="InterPro" id="IPR007197">
    <property type="entry name" value="rSAM"/>
</dbReference>
<evidence type="ECO:0000313" key="15">
    <source>
        <dbReference type="Proteomes" id="UP000006868"/>
    </source>
</evidence>
<dbReference type="HOGENOM" id="CLU_089926_0_0_9"/>
<evidence type="ECO:0000256" key="6">
    <source>
        <dbReference type="ARBA" id="ARBA00022691"/>
    </source>
</evidence>
<sequence length="158" mass="17918">MRVINIIKDSVVDGPGLRTTIFFAGCPHHCLGCHNPKSWSVCAGIEMSTNEVAEHVLQNPINHVTFSGGEPFSQNEKELIYLAKELKNKGRNIWCYTGYVFEDVVNKEVLKYIDVLVDGKFELEKRNLSLNYKGSENQRIIDVQKSLQSGDLVLYELE</sequence>
<dbReference type="SFLD" id="SFLDF00299">
    <property type="entry name" value="anaerobic_ribonucleoside-triph"/>
    <property type="match status" value="1"/>
</dbReference>
<comment type="cofactor">
    <cofactor evidence="1">
        <name>[4Fe-4S] cluster</name>
        <dbReference type="ChEBI" id="CHEBI:49883"/>
    </cofactor>
</comment>